<dbReference type="OrthoDB" id="9892633at2"/>
<name>A0A378JIU7_9GAMM</name>
<organism evidence="1 2">
    <name type="scientific">Legionella busanensis</name>
    <dbReference type="NCBI Taxonomy" id="190655"/>
    <lineage>
        <taxon>Bacteria</taxon>
        <taxon>Pseudomonadati</taxon>
        <taxon>Pseudomonadota</taxon>
        <taxon>Gammaproteobacteria</taxon>
        <taxon>Legionellales</taxon>
        <taxon>Legionellaceae</taxon>
        <taxon>Legionella</taxon>
    </lineage>
</organism>
<sequence>MSFFNQMYECALNNDDQALALLLNQGACIDEKQNNENFSTVAAKLVSDGHTDEALKLINQFGAGPEYVLQALIENSQIEAAEKLKKQFQININLEHFKILTPERRRKTFNQLAKINLDPLKQLNAKVWVGDSTQVEQLLAVNLNLVKPSSYLETLTAKNKILESTLLRAAQGGHMTLLAKYYEAKELPDLLGNHLVGLNDMDDKGYCSHRFLNESLALHTLSFIQDEKLIKNLVKAIKKDGLMYAEHVYDINEVKDKSSIIKQLMGTYGLAYDKAYYCLEKLYTRTAIKTAQLMQFYNISENLAGKWLHSPAIRIWFREIQPALKRKGIFQTDDIINYIDKYVLEASLKETVAFKTKIVPNQINTLKAAASTFFRPTILEDDPPHKKPKLSLKFR</sequence>
<proteinExistence type="predicted"/>
<gene>
    <name evidence="1" type="ORF">NCTC13316_01164</name>
</gene>
<accession>A0A378JIU7</accession>
<reference evidence="1 2" key="1">
    <citation type="submission" date="2018-06" db="EMBL/GenBank/DDBJ databases">
        <authorList>
            <consortium name="Pathogen Informatics"/>
            <person name="Doyle S."/>
        </authorList>
    </citation>
    <scope>NUCLEOTIDE SEQUENCE [LARGE SCALE GENOMIC DNA]</scope>
    <source>
        <strain evidence="1 2">NCTC13316</strain>
    </source>
</reference>
<protein>
    <submittedName>
        <fullName evidence="1">Uncharacterized protein</fullName>
    </submittedName>
</protein>
<keyword evidence="2" id="KW-1185">Reference proteome</keyword>
<evidence type="ECO:0000313" key="2">
    <source>
        <dbReference type="Proteomes" id="UP000254794"/>
    </source>
</evidence>
<dbReference type="Proteomes" id="UP000254794">
    <property type="component" value="Unassembled WGS sequence"/>
</dbReference>
<dbReference type="RefSeq" id="WP_131740581.1">
    <property type="nucleotide sequence ID" value="NZ_CAAAHP010000001.1"/>
</dbReference>
<evidence type="ECO:0000313" key="1">
    <source>
        <dbReference type="EMBL" id="STX51074.1"/>
    </source>
</evidence>
<dbReference type="EMBL" id="UGOD01000001">
    <property type="protein sequence ID" value="STX51074.1"/>
    <property type="molecule type" value="Genomic_DNA"/>
</dbReference>
<dbReference type="AlphaFoldDB" id="A0A378JIU7"/>